<dbReference type="PROSITE" id="PS50112">
    <property type="entry name" value="PAS"/>
    <property type="match status" value="1"/>
</dbReference>
<evidence type="ECO:0000256" key="5">
    <source>
        <dbReference type="ARBA" id="ARBA00022606"/>
    </source>
</evidence>
<dbReference type="NCBIfam" id="TIGR00229">
    <property type="entry name" value="sensory_box"/>
    <property type="match status" value="1"/>
</dbReference>
<dbReference type="EMBL" id="CP024201">
    <property type="protein sequence ID" value="ATQ40950.1"/>
    <property type="molecule type" value="Genomic_DNA"/>
</dbReference>
<evidence type="ECO:0000256" key="14">
    <source>
        <dbReference type="ARBA" id="ARBA00023026"/>
    </source>
</evidence>
<sequence length="639" mass="69538">MDDAASRAPEIVEAERLRALRSLHALDSGSDRRFDRIVRTAALLFRAPKAALVLVDRDRIWFKARIGIPKGQYPREGSLSDRIIRAPETLILPDRLKDPRFAKLKPPADLEPRFFACAPLIAPSGEAIGLLVAADPEPHEAHTDAERLALEDLASLAVETLVHDAETIEAERRARLDHQRVELALEAAGLGEFEWDLVEDQVFVSDRMMSLMGIDQSTAPAKRGEVVYSHVHPDDVPQLRERLEAGLKEGRYHVQYRLIRPDDGRLRWMEGAGVMIHDRAGAPQRVVGIVRDVTEARAEAEHREVLLAELDHRVKNVLAAVQALATQSARRTRSTDGFLSAFSGRLKAMASAHELLTATRWRGAGLTHIATAELGGLAPGQARWSGPELILTPRAANAVSLALHELATNAVKYGALSSESGRVEVAWGRTPDGGFRLDWTERGGPAVKTPERRGFGSTLLERVTSRELGGECRVEYPPDGVHAWLQADFRTITAAPPRDGPETGEAATPDEGASRGPPPVDDGEIGGLKVLIVEDAVLLALELEAGLQEAGAEVVAMASELEEALQLLDRPIDAAVLDANLNGESVRPLAEILRDRGTPFVFATGYGERGAPEGFDAPVVRKPYNVRQIVQALARATGR</sequence>
<dbReference type="Gene3D" id="3.30.565.10">
    <property type="entry name" value="Histidine kinase-like ATPase, C-terminal domain"/>
    <property type="match status" value="1"/>
</dbReference>
<dbReference type="SUPFAM" id="SSF52172">
    <property type="entry name" value="CheY-like"/>
    <property type="match status" value="1"/>
</dbReference>
<dbReference type="InterPro" id="IPR011006">
    <property type="entry name" value="CheY-like_superfamily"/>
</dbReference>
<gene>
    <name evidence="21" type="ORF">CSW64_00265</name>
</gene>
<dbReference type="SMART" id="SM00911">
    <property type="entry name" value="HWE_HK"/>
    <property type="match status" value="1"/>
</dbReference>
<dbReference type="InterPro" id="IPR029016">
    <property type="entry name" value="GAF-like_dom_sf"/>
</dbReference>
<keyword evidence="4 16" id="KW-0597">Phosphoprotein</keyword>
<dbReference type="Pfam" id="PF08447">
    <property type="entry name" value="PAS_3"/>
    <property type="match status" value="1"/>
</dbReference>
<dbReference type="InterPro" id="IPR011102">
    <property type="entry name" value="Sig_transdc_His_kinase_HWE"/>
</dbReference>
<evidence type="ECO:0000256" key="1">
    <source>
        <dbReference type="ARBA" id="ARBA00000085"/>
    </source>
</evidence>
<evidence type="ECO:0000256" key="16">
    <source>
        <dbReference type="PROSITE-ProRule" id="PRU00169"/>
    </source>
</evidence>
<evidence type="ECO:0000256" key="13">
    <source>
        <dbReference type="ARBA" id="ARBA00022991"/>
    </source>
</evidence>
<evidence type="ECO:0000256" key="11">
    <source>
        <dbReference type="ARBA" id="ARBA00022777"/>
    </source>
</evidence>
<dbReference type="SUPFAM" id="SSF55781">
    <property type="entry name" value="GAF domain-like"/>
    <property type="match status" value="1"/>
</dbReference>
<feature type="domain" description="Response regulatory" evidence="18">
    <location>
        <begin position="529"/>
        <end position="637"/>
    </location>
</feature>
<keyword evidence="22" id="KW-1185">Reference proteome</keyword>
<dbReference type="InterPro" id="IPR000700">
    <property type="entry name" value="PAS-assoc_C"/>
</dbReference>
<feature type="region of interest" description="Disordered" evidence="17">
    <location>
        <begin position="494"/>
        <end position="521"/>
    </location>
</feature>
<keyword evidence="7" id="KW-0288">FMN</keyword>
<evidence type="ECO:0000256" key="3">
    <source>
        <dbReference type="ARBA" id="ARBA00022543"/>
    </source>
</evidence>
<dbReference type="SUPFAM" id="SSF55785">
    <property type="entry name" value="PYP-like sensor domain (PAS domain)"/>
    <property type="match status" value="1"/>
</dbReference>
<dbReference type="KEGG" id="cmb:CSW64_00265"/>
<evidence type="ECO:0000313" key="22">
    <source>
        <dbReference type="Proteomes" id="UP000228945"/>
    </source>
</evidence>
<dbReference type="GO" id="GO:0009881">
    <property type="term" value="F:photoreceptor activity"/>
    <property type="evidence" value="ECO:0007669"/>
    <property type="project" value="UniProtKB-KW"/>
</dbReference>
<keyword evidence="15" id="KW-0675">Receptor</keyword>
<evidence type="ECO:0000256" key="15">
    <source>
        <dbReference type="ARBA" id="ARBA00023170"/>
    </source>
</evidence>
<dbReference type="Gene3D" id="3.30.450.20">
    <property type="entry name" value="PAS domain"/>
    <property type="match status" value="1"/>
</dbReference>
<dbReference type="Gene3D" id="2.10.70.100">
    <property type="match status" value="1"/>
</dbReference>
<keyword evidence="3" id="KW-0600">Photoreceptor protein</keyword>
<evidence type="ECO:0000256" key="4">
    <source>
        <dbReference type="ARBA" id="ARBA00022553"/>
    </source>
</evidence>
<organism evidence="21 22">
    <name type="scientific">Caulobacter mirabilis</name>
    <dbReference type="NCBI Taxonomy" id="69666"/>
    <lineage>
        <taxon>Bacteria</taxon>
        <taxon>Pseudomonadati</taxon>
        <taxon>Pseudomonadota</taxon>
        <taxon>Alphaproteobacteria</taxon>
        <taxon>Caulobacterales</taxon>
        <taxon>Caulobacteraceae</taxon>
        <taxon>Caulobacter</taxon>
    </lineage>
</organism>
<dbReference type="GO" id="GO:0005524">
    <property type="term" value="F:ATP binding"/>
    <property type="evidence" value="ECO:0007669"/>
    <property type="project" value="UniProtKB-KW"/>
</dbReference>
<keyword evidence="11" id="KW-0418">Kinase</keyword>
<keyword evidence="9" id="KW-0677">Repeat</keyword>
<keyword evidence="5" id="KW-0716">Sensory transduction</keyword>
<accession>A0A2D2ASG3</accession>
<evidence type="ECO:0000256" key="9">
    <source>
        <dbReference type="ARBA" id="ARBA00022737"/>
    </source>
</evidence>
<dbReference type="InterPro" id="IPR001610">
    <property type="entry name" value="PAC"/>
</dbReference>
<dbReference type="PROSITE" id="PS50113">
    <property type="entry name" value="PAC"/>
    <property type="match status" value="1"/>
</dbReference>
<dbReference type="SMART" id="SM00086">
    <property type="entry name" value="PAC"/>
    <property type="match status" value="1"/>
</dbReference>
<dbReference type="Gene3D" id="3.40.50.2300">
    <property type="match status" value="1"/>
</dbReference>
<keyword evidence="13" id="KW-0157">Chromophore</keyword>
<evidence type="ECO:0000256" key="10">
    <source>
        <dbReference type="ARBA" id="ARBA00022741"/>
    </source>
</evidence>
<evidence type="ECO:0000256" key="12">
    <source>
        <dbReference type="ARBA" id="ARBA00022840"/>
    </source>
</evidence>
<keyword evidence="6" id="KW-0285">Flavoprotein</keyword>
<evidence type="ECO:0000256" key="7">
    <source>
        <dbReference type="ARBA" id="ARBA00022643"/>
    </source>
</evidence>
<proteinExistence type="predicted"/>
<evidence type="ECO:0000259" key="18">
    <source>
        <dbReference type="PROSITE" id="PS50110"/>
    </source>
</evidence>
<reference evidence="21 22" key="1">
    <citation type="submission" date="2017-10" db="EMBL/GenBank/DDBJ databases">
        <title>Genome sequence of Caulobacter mirabilis FWC38.</title>
        <authorList>
            <person name="Fiebig A."/>
            <person name="Crosson S."/>
        </authorList>
    </citation>
    <scope>NUCLEOTIDE SEQUENCE [LARGE SCALE GENOMIC DNA]</scope>
    <source>
        <strain evidence="21 22">FWC 38</strain>
    </source>
</reference>
<dbReference type="CDD" id="cd00130">
    <property type="entry name" value="PAS"/>
    <property type="match status" value="1"/>
</dbReference>
<dbReference type="InterPro" id="IPR013655">
    <property type="entry name" value="PAS_fold_3"/>
</dbReference>
<dbReference type="RefSeq" id="WP_099620207.1">
    <property type="nucleotide sequence ID" value="NZ_CP024201.1"/>
</dbReference>
<evidence type="ECO:0000259" key="19">
    <source>
        <dbReference type="PROSITE" id="PS50112"/>
    </source>
</evidence>
<comment type="catalytic activity">
    <reaction evidence="1">
        <text>ATP + protein L-histidine = ADP + protein N-phospho-L-histidine.</text>
        <dbReference type="EC" id="2.7.13.3"/>
    </reaction>
</comment>
<dbReference type="OrthoDB" id="9760752at2"/>
<dbReference type="EC" id="2.7.13.3" evidence="2"/>
<dbReference type="AlphaFoldDB" id="A0A2D2ASG3"/>
<dbReference type="SMART" id="SM00448">
    <property type="entry name" value="REC"/>
    <property type="match status" value="1"/>
</dbReference>
<feature type="modified residue" description="4-aspartylphosphate" evidence="16">
    <location>
        <position position="578"/>
    </location>
</feature>
<dbReference type="InterPro" id="IPR000014">
    <property type="entry name" value="PAS"/>
</dbReference>
<evidence type="ECO:0000256" key="17">
    <source>
        <dbReference type="SAM" id="MobiDB-lite"/>
    </source>
</evidence>
<dbReference type="Gene3D" id="3.30.450.40">
    <property type="match status" value="1"/>
</dbReference>
<dbReference type="Pfam" id="PF01590">
    <property type="entry name" value="GAF"/>
    <property type="match status" value="1"/>
</dbReference>
<feature type="domain" description="PAC" evidence="20">
    <location>
        <begin position="252"/>
        <end position="305"/>
    </location>
</feature>
<feature type="domain" description="PAS" evidence="19">
    <location>
        <begin position="177"/>
        <end position="250"/>
    </location>
</feature>
<keyword evidence="10" id="KW-0547">Nucleotide-binding</keyword>
<protein>
    <recommendedName>
        <fullName evidence="2">histidine kinase</fullName>
        <ecNumber evidence="2">2.7.13.3</ecNumber>
    </recommendedName>
</protein>
<keyword evidence="14" id="KW-0843">Virulence</keyword>
<keyword evidence="8" id="KW-0808">Transferase</keyword>
<dbReference type="GO" id="GO:0004673">
    <property type="term" value="F:protein histidine kinase activity"/>
    <property type="evidence" value="ECO:0007669"/>
    <property type="project" value="UniProtKB-EC"/>
</dbReference>
<dbReference type="GO" id="GO:0000160">
    <property type="term" value="P:phosphorelay signal transduction system"/>
    <property type="evidence" value="ECO:0007669"/>
    <property type="project" value="InterPro"/>
</dbReference>
<dbReference type="PANTHER" id="PTHR41523:SF8">
    <property type="entry name" value="ETHYLENE RESPONSE SENSOR PROTEIN"/>
    <property type="match status" value="1"/>
</dbReference>
<dbReference type="InterPro" id="IPR035965">
    <property type="entry name" value="PAS-like_dom_sf"/>
</dbReference>
<name>A0A2D2ASG3_9CAUL</name>
<evidence type="ECO:0000313" key="21">
    <source>
        <dbReference type="EMBL" id="ATQ40950.1"/>
    </source>
</evidence>
<dbReference type="InterPro" id="IPR036890">
    <property type="entry name" value="HATPase_C_sf"/>
</dbReference>
<dbReference type="Proteomes" id="UP000228945">
    <property type="component" value="Chromosome"/>
</dbReference>
<evidence type="ECO:0000259" key="20">
    <source>
        <dbReference type="PROSITE" id="PS50113"/>
    </source>
</evidence>
<dbReference type="PANTHER" id="PTHR41523">
    <property type="entry name" value="TWO-COMPONENT SYSTEM SENSOR PROTEIN"/>
    <property type="match status" value="1"/>
</dbReference>
<evidence type="ECO:0000256" key="6">
    <source>
        <dbReference type="ARBA" id="ARBA00022630"/>
    </source>
</evidence>
<dbReference type="InterPro" id="IPR003018">
    <property type="entry name" value="GAF"/>
</dbReference>
<keyword evidence="12" id="KW-0067">ATP-binding</keyword>
<evidence type="ECO:0000256" key="2">
    <source>
        <dbReference type="ARBA" id="ARBA00012438"/>
    </source>
</evidence>
<evidence type="ECO:0000256" key="8">
    <source>
        <dbReference type="ARBA" id="ARBA00022679"/>
    </source>
</evidence>
<dbReference type="PROSITE" id="PS50110">
    <property type="entry name" value="RESPONSE_REGULATORY"/>
    <property type="match status" value="1"/>
</dbReference>
<dbReference type="SMART" id="SM00065">
    <property type="entry name" value="GAF"/>
    <property type="match status" value="1"/>
</dbReference>
<dbReference type="InterPro" id="IPR001789">
    <property type="entry name" value="Sig_transdc_resp-reg_receiver"/>
</dbReference>
<dbReference type="Pfam" id="PF07536">
    <property type="entry name" value="HWE_HK"/>
    <property type="match status" value="1"/>
</dbReference>